<dbReference type="PANTHER" id="PTHR11618">
    <property type="entry name" value="TRANSCRIPTION INITIATION FACTOR IIB-RELATED"/>
    <property type="match status" value="1"/>
</dbReference>
<dbReference type="PRINTS" id="PR00685">
    <property type="entry name" value="TIFACTORIIB"/>
</dbReference>
<evidence type="ECO:0000256" key="4">
    <source>
        <dbReference type="ARBA" id="ARBA00023015"/>
    </source>
</evidence>
<comment type="similarity">
    <text evidence="1">Belongs to the TFIIB family.</text>
</comment>
<keyword evidence="9" id="KW-1185">Reference proteome</keyword>
<comment type="caution">
    <text evidence="8">The sequence shown here is derived from an EMBL/GenBank/DDBJ whole genome shotgun (WGS) entry which is preliminary data.</text>
</comment>
<dbReference type="InterPro" id="IPR013150">
    <property type="entry name" value="TFIIB_cyclin"/>
</dbReference>
<evidence type="ECO:0000313" key="8">
    <source>
        <dbReference type="EMBL" id="MFC7059740.1"/>
    </source>
</evidence>
<proteinExistence type="inferred from homology"/>
<dbReference type="PANTHER" id="PTHR11618:SF13">
    <property type="entry name" value="TRANSCRIPTION INITIATION FACTOR IIB"/>
    <property type="match status" value="1"/>
</dbReference>
<feature type="domain" description="Transcription factor TFIIB cyclin-like" evidence="7">
    <location>
        <begin position="28"/>
        <end position="99"/>
    </location>
</feature>
<dbReference type="EMBL" id="JBHSZI010000001">
    <property type="protein sequence ID" value="MFC7059740.1"/>
    <property type="molecule type" value="Genomic_DNA"/>
</dbReference>
<feature type="domain" description="Transcription factor TFIIB cyclin-like" evidence="7">
    <location>
        <begin position="113"/>
        <end position="197"/>
    </location>
</feature>
<dbReference type="InterPro" id="IPR023486">
    <property type="entry name" value="TFIIB_CS"/>
</dbReference>
<dbReference type="CDD" id="cd00043">
    <property type="entry name" value="CYCLIN_SF"/>
    <property type="match status" value="1"/>
</dbReference>
<evidence type="ECO:0000256" key="6">
    <source>
        <dbReference type="SAM" id="MobiDB-lite"/>
    </source>
</evidence>
<evidence type="ECO:0000256" key="5">
    <source>
        <dbReference type="ARBA" id="ARBA00023163"/>
    </source>
</evidence>
<evidence type="ECO:0000256" key="3">
    <source>
        <dbReference type="ARBA" id="ARBA00022737"/>
    </source>
</evidence>
<accession>A0ABD5W2Z3</accession>
<gene>
    <name evidence="8" type="ORF">ACFQQG_18055</name>
</gene>
<reference evidence="8 9" key="1">
    <citation type="journal article" date="2019" name="Int. J. Syst. Evol. Microbiol.">
        <title>The Global Catalogue of Microorganisms (GCM) 10K type strain sequencing project: providing services to taxonomists for standard genome sequencing and annotation.</title>
        <authorList>
            <consortium name="The Broad Institute Genomics Platform"/>
            <consortium name="The Broad Institute Genome Sequencing Center for Infectious Disease"/>
            <person name="Wu L."/>
            <person name="Ma J."/>
        </authorList>
    </citation>
    <scope>NUCLEOTIDE SEQUENCE [LARGE SCALE GENOMIC DNA]</scope>
    <source>
        <strain evidence="8 9">JCM 30072</strain>
    </source>
</reference>
<keyword evidence="5" id="KW-0804">Transcription</keyword>
<evidence type="ECO:0000259" key="7">
    <source>
        <dbReference type="Pfam" id="PF00382"/>
    </source>
</evidence>
<keyword evidence="3" id="KW-0677">Repeat</keyword>
<feature type="compositionally biased region" description="Basic and acidic residues" evidence="6">
    <location>
        <begin position="1"/>
        <end position="11"/>
    </location>
</feature>
<dbReference type="AlphaFoldDB" id="A0ABD5W2Z3"/>
<dbReference type="InterPro" id="IPR036915">
    <property type="entry name" value="Cyclin-like_sf"/>
</dbReference>
<name>A0ABD5W2Z3_9EURY</name>
<dbReference type="GeneID" id="76631944"/>
<evidence type="ECO:0000256" key="2">
    <source>
        <dbReference type="ARBA" id="ARBA00013932"/>
    </source>
</evidence>
<dbReference type="RefSeq" id="WP_267162539.1">
    <property type="nucleotide sequence ID" value="NZ_CP112972.1"/>
</dbReference>
<evidence type="ECO:0000256" key="1">
    <source>
        <dbReference type="ARBA" id="ARBA00010857"/>
    </source>
</evidence>
<dbReference type="Gene3D" id="1.10.472.170">
    <property type="match status" value="1"/>
</dbReference>
<sequence length="205" mass="22520">MTASSDKRQDTSTEPQSGTDRTSPTQKRRLGEQLDVSEEVLADAVELYQQFRESDAEVVHEEELPVAVLYIAVRQNGVPRQIDELAAVADVSARHLYRTARVVSDTLQQGIPPTEPELYVGRLADHFDISPETEGNALDVLARAKADGYHIGRKPAGVAAAALYAAAEADRTEITQRALSEATGVHIRTVRENYKELPSTPEEEI</sequence>
<evidence type="ECO:0000313" key="9">
    <source>
        <dbReference type="Proteomes" id="UP001596445"/>
    </source>
</evidence>
<feature type="compositionally biased region" description="Polar residues" evidence="6">
    <location>
        <begin position="12"/>
        <end position="25"/>
    </location>
</feature>
<dbReference type="PROSITE" id="PS00782">
    <property type="entry name" value="TFIIB"/>
    <property type="match status" value="1"/>
</dbReference>
<dbReference type="Proteomes" id="UP001596445">
    <property type="component" value="Unassembled WGS sequence"/>
</dbReference>
<feature type="region of interest" description="Disordered" evidence="6">
    <location>
        <begin position="1"/>
        <end position="35"/>
    </location>
</feature>
<dbReference type="InterPro" id="IPR000812">
    <property type="entry name" value="TFIIB"/>
</dbReference>
<dbReference type="Gene3D" id="1.10.472.10">
    <property type="entry name" value="Cyclin-like"/>
    <property type="match status" value="1"/>
</dbReference>
<dbReference type="Pfam" id="PF00382">
    <property type="entry name" value="TFIIB"/>
    <property type="match status" value="2"/>
</dbReference>
<dbReference type="SUPFAM" id="SSF47954">
    <property type="entry name" value="Cyclin-like"/>
    <property type="match status" value="2"/>
</dbReference>
<protein>
    <recommendedName>
        <fullName evidence="2">Transcription initiation factor IIB</fullName>
    </recommendedName>
</protein>
<keyword evidence="4" id="KW-0805">Transcription regulation</keyword>
<organism evidence="8 9">
    <name type="scientific">Halovenus salina</name>
    <dbReference type="NCBI Taxonomy" id="1510225"/>
    <lineage>
        <taxon>Archaea</taxon>
        <taxon>Methanobacteriati</taxon>
        <taxon>Methanobacteriota</taxon>
        <taxon>Stenosarchaea group</taxon>
        <taxon>Halobacteria</taxon>
        <taxon>Halobacteriales</taxon>
        <taxon>Haloarculaceae</taxon>
        <taxon>Halovenus</taxon>
    </lineage>
</organism>